<dbReference type="GO" id="GO:0055085">
    <property type="term" value="P:transmembrane transport"/>
    <property type="evidence" value="ECO:0007669"/>
    <property type="project" value="InterPro"/>
</dbReference>
<feature type="compositionally biased region" description="Basic and acidic residues" evidence="7">
    <location>
        <begin position="72"/>
        <end position="90"/>
    </location>
</feature>
<dbReference type="InterPro" id="IPR023395">
    <property type="entry name" value="MCP_dom_sf"/>
</dbReference>
<dbReference type="SUPFAM" id="SSF58113">
    <property type="entry name" value="Apolipoprotein A-I"/>
    <property type="match status" value="1"/>
</dbReference>
<keyword evidence="4" id="KW-0677">Repeat</keyword>
<feature type="compositionally biased region" description="Basic and acidic residues" evidence="7">
    <location>
        <begin position="215"/>
        <end position="244"/>
    </location>
</feature>
<dbReference type="PANTHER" id="PTHR24089">
    <property type="entry name" value="SOLUTE CARRIER FAMILY 25"/>
    <property type="match status" value="1"/>
</dbReference>
<evidence type="ECO:0000313" key="8">
    <source>
        <dbReference type="EMBL" id="GAQ88687.1"/>
    </source>
</evidence>
<organism evidence="8 9">
    <name type="scientific">Klebsormidium nitens</name>
    <name type="common">Green alga</name>
    <name type="synonym">Ulothrix nitens</name>
    <dbReference type="NCBI Taxonomy" id="105231"/>
    <lineage>
        <taxon>Eukaryota</taxon>
        <taxon>Viridiplantae</taxon>
        <taxon>Streptophyta</taxon>
        <taxon>Klebsormidiophyceae</taxon>
        <taxon>Klebsormidiales</taxon>
        <taxon>Klebsormidiaceae</taxon>
        <taxon>Klebsormidium</taxon>
    </lineage>
</organism>
<feature type="repeat" description="Solcar" evidence="6">
    <location>
        <begin position="378"/>
        <end position="465"/>
    </location>
</feature>
<keyword evidence="5 6" id="KW-0472">Membrane</keyword>
<reference evidence="8 9" key="1">
    <citation type="journal article" date="2014" name="Nat. Commun.">
        <title>Klebsormidium flaccidum genome reveals primary factors for plant terrestrial adaptation.</title>
        <authorList>
            <person name="Hori K."/>
            <person name="Maruyama F."/>
            <person name="Fujisawa T."/>
            <person name="Togashi T."/>
            <person name="Yamamoto N."/>
            <person name="Seo M."/>
            <person name="Sato S."/>
            <person name="Yamada T."/>
            <person name="Mori H."/>
            <person name="Tajima N."/>
            <person name="Moriyama T."/>
            <person name="Ikeuchi M."/>
            <person name="Watanabe M."/>
            <person name="Wada H."/>
            <person name="Kobayashi K."/>
            <person name="Saito M."/>
            <person name="Masuda T."/>
            <person name="Sasaki-Sekimoto Y."/>
            <person name="Mashiguchi K."/>
            <person name="Awai K."/>
            <person name="Shimojima M."/>
            <person name="Masuda S."/>
            <person name="Iwai M."/>
            <person name="Nobusawa T."/>
            <person name="Narise T."/>
            <person name="Kondo S."/>
            <person name="Saito H."/>
            <person name="Sato R."/>
            <person name="Murakawa M."/>
            <person name="Ihara Y."/>
            <person name="Oshima-Yamada Y."/>
            <person name="Ohtaka K."/>
            <person name="Satoh M."/>
            <person name="Sonobe K."/>
            <person name="Ishii M."/>
            <person name="Ohtani R."/>
            <person name="Kanamori-Sato M."/>
            <person name="Honoki R."/>
            <person name="Miyazaki D."/>
            <person name="Mochizuki H."/>
            <person name="Umetsu J."/>
            <person name="Higashi K."/>
            <person name="Shibata D."/>
            <person name="Kamiya Y."/>
            <person name="Sato N."/>
            <person name="Nakamura Y."/>
            <person name="Tabata S."/>
            <person name="Ida S."/>
            <person name="Kurokawa K."/>
            <person name="Ohta H."/>
        </authorList>
    </citation>
    <scope>NUCLEOTIDE SEQUENCE [LARGE SCALE GENOMIC DNA]</scope>
    <source>
        <strain evidence="8 9">NIES-2285</strain>
    </source>
</reference>
<dbReference type="Proteomes" id="UP000054558">
    <property type="component" value="Unassembled WGS sequence"/>
</dbReference>
<keyword evidence="3 6" id="KW-0812">Transmembrane</keyword>
<dbReference type="AlphaFoldDB" id="A0A1Y1IJ44"/>
<evidence type="ECO:0000313" key="9">
    <source>
        <dbReference type="Proteomes" id="UP000054558"/>
    </source>
</evidence>
<dbReference type="PRINTS" id="PR00926">
    <property type="entry name" value="MITOCARRIER"/>
</dbReference>
<proteinExistence type="predicted"/>
<dbReference type="GO" id="GO:0016020">
    <property type="term" value="C:membrane"/>
    <property type="evidence" value="ECO:0007669"/>
    <property type="project" value="UniProtKB-SubCell"/>
</dbReference>
<gene>
    <name evidence="8" type="ORF">KFL_004520040</name>
</gene>
<dbReference type="Gene3D" id="1.50.40.10">
    <property type="entry name" value="Mitochondrial carrier domain"/>
    <property type="match status" value="1"/>
</dbReference>
<feature type="compositionally biased region" description="Basic and acidic residues" evidence="7">
    <location>
        <begin position="14"/>
        <end position="34"/>
    </location>
</feature>
<dbReference type="SUPFAM" id="SSF103506">
    <property type="entry name" value="Mitochondrial carrier"/>
    <property type="match status" value="1"/>
</dbReference>
<dbReference type="STRING" id="105231.A0A1Y1IJ44"/>
<evidence type="ECO:0000256" key="1">
    <source>
        <dbReference type="ARBA" id="ARBA00004141"/>
    </source>
</evidence>
<keyword evidence="2" id="KW-0813">Transport</keyword>
<evidence type="ECO:0000256" key="3">
    <source>
        <dbReference type="ARBA" id="ARBA00022692"/>
    </source>
</evidence>
<dbReference type="InterPro" id="IPR018108">
    <property type="entry name" value="MCP_transmembrane"/>
</dbReference>
<dbReference type="EMBL" id="DF237401">
    <property type="protein sequence ID" value="GAQ88687.1"/>
    <property type="molecule type" value="Genomic_DNA"/>
</dbReference>
<dbReference type="Pfam" id="PF00153">
    <property type="entry name" value="Mito_carr"/>
    <property type="match status" value="3"/>
</dbReference>
<feature type="compositionally biased region" description="Basic and acidic residues" evidence="7">
    <location>
        <begin position="184"/>
        <end position="201"/>
    </location>
</feature>
<dbReference type="InterPro" id="IPR002067">
    <property type="entry name" value="MCP"/>
</dbReference>
<feature type="region of interest" description="Disordered" evidence="7">
    <location>
        <begin position="129"/>
        <end position="267"/>
    </location>
</feature>
<feature type="repeat" description="Solcar" evidence="6">
    <location>
        <begin position="580"/>
        <end position="675"/>
    </location>
</feature>
<evidence type="ECO:0000256" key="7">
    <source>
        <dbReference type="SAM" id="MobiDB-lite"/>
    </source>
</evidence>
<evidence type="ECO:0000256" key="6">
    <source>
        <dbReference type="PROSITE-ProRule" id="PRU00282"/>
    </source>
</evidence>
<comment type="subcellular location">
    <subcellularLocation>
        <location evidence="1">Membrane</location>
        <topology evidence="1">Multi-pass membrane protein</topology>
    </subcellularLocation>
</comment>
<sequence>MGLFGIGRGSGQHEQAERNGQRAWEELQETREEVQGALQHEAGHVKEKADEQARGVKEQLEHLKGKAGGAAERGRQRGEQHADEVAEKASDTGSRLKRGTERGANAVAERASGTIDTVRDKAWQIKEGVKEKARRAEETVEEQSQHAKQEVKGKWWEKREKADRAAEETAQKMWSNIHAAEQTAAEKADDAKRAAAEKAEQAQEAAQRGAQKVKGAAERSKEKLGEVKDKVGEKGQKLKGRVEETAEDLEEDAERTREAATRKAEEAKRTAAKPVWWLGRKADEGTDKIAEGVGAAKGVVSGTAQEAKEAGRGLGAKLDRAADKVVEGAGYTAGYVEGTAEEVAQGAKHALERTRDVVGDDVRVTVKRVETPFISIHSKTVKELLAGGIAGAIAQTAATPLEVVRTKLLGGRAGDNVKEVVKTLNRKSGRNWPIKQTTGSFGINVLRVALTKSVELVTYEKVKAKLKRRGRPGDHQIPLLDKLPRQVPESTWAGMAAGLANTLVAYPFETLKDRVLVMPEKYKGFGDALREVMLHEGGLPALYRGVVPALLGIVPQSAVNYYTYDTLKERYRKRTGRKHVPAGYTLLFGATAGAVSQLATYPLEVARKQVSVSVLPAVETGKAANAAYRNVVEAVRGVVRTEGVAGLYKGVGAQVAQVVPVAGLSWVVFETAKRALHAEEEDEDED</sequence>
<dbReference type="PROSITE" id="PS50920">
    <property type="entry name" value="SOLCAR"/>
    <property type="match status" value="3"/>
</dbReference>
<evidence type="ECO:0000256" key="2">
    <source>
        <dbReference type="ARBA" id="ARBA00022448"/>
    </source>
</evidence>
<feature type="repeat" description="Solcar" evidence="6">
    <location>
        <begin position="485"/>
        <end position="570"/>
    </location>
</feature>
<dbReference type="Gene3D" id="1.20.120.20">
    <property type="entry name" value="Apolipoprotein"/>
    <property type="match status" value="1"/>
</dbReference>
<feature type="compositionally biased region" description="Basic and acidic residues" evidence="7">
    <location>
        <begin position="254"/>
        <end position="267"/>
    </location>
</feature>
<feature type="compositionally biased region" description="Basic and acidic residues" evidence="7">
    <location>
        <begin position="129"/>
        <end position="170"/>
    </location>
</feature>
<evidence type="ECO:0000256" key="4">
    <source>
        <dbReference type="ARBA" id="ARBA00022737"/>
    </source>
</evidence>
<name>A0A1Y1IJ44_KLENI</name>
<keyword evidence="9" id="KW-1185">Reference proteome</keyword>
<accession>A0A1Y1IJ44</accession>
<dbReference type="OrthoDB" id="270584at2759"/>
<evidence type="ECO:0000256" key="5">
    <source>
        <dbReference type="ARBA" id="ARBA00023136"/>
    </source>
</evidence>
<protein>
    <submittedName>
        <fullName evidence="8">Mitochondrial substrate carrier family protein</fullName>
    </submittedName>
</protein>
<feature type="region of interest" description="Disordered" evidence="7">
    <location>
        <begin position="1"/>
        <end position="113"/>
    </location>
</feature>
<feature type="compositionally biased region" description="Low complexity" evidence="7">
    <location>
        <begin position="202"/>
        <end position="212"/>
    </location>
</feature>
<feature type="compositionally biased region" description="Basic and acidic residues" evidence="7">
    <location>
        <begin position="41"/>
        <end position="64"/>
    </location>
</feature>
<feature type="compositionally biased region" description="Gly residues" evidence="7">
    <location>
        <begin position="1"/>
        <end position="10"/>
    </location>
</feature>